<evidence type="ECO:0000256" key="3">
    <source>
        <dbReference type="SAM" id="Phobius"/>
    </source>
</evidence>
<protein>
    <submittedName>
        <fullName evidence="5">Rib_recp_KP_reg domain-containing protein</fullName>
    </submittedName>
</protein>
<keyword evidence="3" id="KW-1133">Transmembrane helix</keyword>
<dbReference type="WBParaSite" id="L893_g6572.t1">
    <property type="protein sequence ID" value="L893_g6572.t1"/>
    <property type="gene ID" value="L893_g6572"/>
</dbReference>
<dbReference type="Proteomes" id="UP000095287">
    <property type="component" value="Unplaced"/>
</dbReference>
<evidence type="ECO:0000256" key="2">
    <source>
        <dbReference type="SAM" id="MobiDB-lite"/>
    </source>
</evidence>
<feature type="coiled-coil region" evidence="1">
    <location>
        <begin position="56"/>
        <end position="143"/>
    </location>
</feature>
<evidence type="ECO:0000313" key="5">
    <source>
        <dbReference type="WBParaSite" id="L893_g6572.t1"/>
    </source>
</evidence>
<sequence>MGSEIVGIAAVTAPAVLLGILFSLWRRLAKLKAANQRLVADKIAALKEKNDFMDHIKKADQEKHALTANLDSQKSKFEAAMTKKEQRLQKLTAENQTLVSELSSTRSHKASIEAQLATEKAHIKKLNKELDGRKVEQKAIQKELEGRKVEQKAVEKELADLRSVTENKLKSSEAKIAQFEKVVAELTQTNKELKEQPVVDHTAELDALKNELSEKEAVIASHVLNETRRSQRSAELIKKAEQQNQVLSATLDNQKAQFEATIKEKEQQLQELVIEKQTLLSEKNSACNEKASTEAQLTDLKICVEALSKELIETKTKREEILKELDALNIATEDNLQKSEAKIAQYEQDIAKLTQTNEDLKMQLAMAEQARISEQNKARSEKASTDSQLHAERTRVEELRNELDTRRAEREAINKELATLKSVTENKLQKSEAKIAQYEKLVAELTQTNEELKNRPIVDNTAEVDALKKELSKLKADAELSKKQLQEAMQNQLAEEKAACEAAQKKLMEEHAATEALQKALEELQNKFAEQEKEVSIQLKTVEVQKKVIESLRVRSPINSSSS</sequence>
<evidence type="ECO:0000256" key="1">
    <source>
        <dbReference type="SAM" id="Coils"/>
    </source>
</evidence>
<name>A0A1I8AL46_9BILA</name>
<keyword evidence="1" id="KW-0175">Coiled coil</keyword>
<keyword evidence="3" id="KW-0472">Membrane</keyword>
<accession>A0A1I8AL46</accession>
<feature type="compositionally biased region" description="Basic and acidic residues" evidence="2">
    <location>
        <begin position="374"/>
        <end position="391"/>
    </location>
</feature>
<organism evidence="4 5">
    <name type="scientific">Steinernema glaseri</name>
    <dbReference type="NCBI Taxonomy" id="37863"/>
    <lineage>
        <taxon>Eukaryota</taxon>
        <taxon>Metazoa</taxon>
        <taxon>Ecdysozoa</taxon>
        <taxon>Nematoda</taxon>
        <taxon>Chromadorea</taxon>
        <taxon>Rhabditida</taxon>
        <taxon>Tylenchina</taxon>
        <taxon>Panagrolaimomorpha</taxon>
        <taxon>Strongyloidoidea</taxon>
        <taxon>Steinernematidae</taxon>
        <taxon>Steinernema</taxon>
    </lineage>
</organism>
<evidence type="ECO:0000313" key="4">
    <source>
        <dbReference type="Proteomes" id="UP000095287"/>
    </source>
</evidence>
<keyword evidence="3" id="KW-0812">Transmembrane</keyword>
<keyword evidence="4" id="KW-1185">Reference proteome</keyword>
<reference evidence="5" key="1">
    <citation type="submission" date="2016-11" db="UniProtKB">
        <authorList>
            <consortium name="WormBaseParasite"/>
        </authorList>
    </citation>
    <scope>IDENTIFICATION</scope>
</reference>
<feature type="region of interest" description="Disordered" evidence="2">
    <location>
        <begin position="371"/>
        <end position="391"/>
    </location>
</feature>
<feature type="transmembrane region" description="Helical" evidence="3">
    <location>
        <begin position="6"/>
        <end position="25"/>
    </location>
</feature>
<dbReference type="AlphaFoldDB" id="A0A1I8AL46"/>
<proteinExistence type="predicted"/>